<dbReference type="InterPro" id="IPR020084">
    <property type="entry name" value="NUDIX_hydrolase_CS"/>
</dbReference>
<dbReference type="InterPro" id="IPR047198">
    <property type="entry name" value="DDP-like_NUDIX"/>
</dbReference>
<evidence type="ECO:0000256" key="5">
    <source>
        <dbReference type="RuleBase" id="RU003476"/>
    </source>
</evidence>
<evidence type="ECO:0000256" key="4">
    <source>
        <dbReference type="ARBA" id="ARBA00022842"/>
    </source>
</evidence>
<keyword evidence="8" id="KW-1185">Reference proteome</keyword>
<dbReference type="Pfam" id="PF00293">
    <property type="entry name" value="NUDIX"/>
    <property type="match status" value="1"/>
</dbReference>
<comment type="caution">
    <text evidence="7">The sequence shown here is derived from an EMBL/GenBank/DDBJ whole genome shotgun (WGS) entry which is preliminary data.</text>
</comment>
<dbReference type="InterPro" id="IPR015797">
    <property type="entry name" value="NUDIX_hydrolase-like_dom_sf"/>
</dbReference>
<dbReference type="Gene3D" id="3.90.79.10">
    <property type="entry name" value="Nucleoside Triphosphate Pyrophosphohydrolase"/>
    <property type="match status" value="1"/>
</dbReference>
<dbReference type="PANTHER" id="PTHR12629:SF0">
    <property type="entry name" value="DIPHOSPHOINOSITOL-POLYPHOSPHATE DIPHOSPHATASE"/>
    <property type="match status" value="1"/>
</dbReference>
<keyword evidence="3 5" id="KW-0378">Hydrolase</keyword>
<dbReference type="CDD" id="cd04666">
    <property type="entry name" value="NUDIX_DIPP2_like_Nudt4"/>
    <property type="match status" value="1"/>
</dbReference>
<dbReference type="Proteomes" id="UP000549882">
    <property type="component" value="Unassembled WGS sequence"/>
</dbReference>
<dbReference type="GO" id="GO:1901907">
    <property type="term" value="P:diadenosine pentaphosphate catabolic process"/>
    <property type="evidence" value="ECO:0007669"/>
    <property type="project" value="TreeGrafter"/>
</dbReference>
<evidence type="ECO:0000313" key="7">
    <source>
        <dbReference type="EMBL" id="MBB5576679.1"/>
    </source>
</evidence>
<protein>
    <submittedName>
        <fullName evidence="7">8-oxo-dGTP pyrophosphatase MutT (NUDIX family)</fullName>
    </submittedName>
</protein>
<dbReference type="PRINTS" id="PR00502">
    <property type="entry name" value="NUDIXFAMILY"/>
</dbReference>
<dbReference type="GO" id="GO:1901911">
    <property type="term" value="P:adenosine 5'-(hexahydrogen pentaphosphate) catabolic process"/>
    <property type="evidence" value="ECO:0007669"/>
    <property type="project" value="TreeGrafter"/>
</dbReference>
<dbReference type="RefSeq" id="WP_183940048.1">
    <property type="nucleotide sequence ID" value="NZ_JACHBI010000013.1"/>
</dbReference>
<evidence type="ECO:0000313" key="8">
    <source>
        <dbReference type="Proteomes" id="UP000549882"/>
    </source>
</evidence>
<dbReference type="InterPro" id="IPR000086">
    <property type="entry name" value="NUDIX_hydrolase_dom"/>
</dbReference>
<dbReference type="GO" id="GO:0008486">
    <property type="term" value="F:diphosphoinositol-polyphosphate diphosphatase activity"/>
    <property type="evidence" value="ECO:0007669"/>
    <property type="project" value="TreeGrafter"/>
</dbReference>
<dbReference type="GO" id="GO:1901909">
    <property type="term" value="P:diadenosine hexaphosphate catabolic process"/>
    <property type="evidence" value="ECO:0007669"/>
    <property type="project" value="TreeGrafter"/>
</dbReference>
<dbReference type="GO" id="GO:0046872">
    <property type="term" value="F:metal ion binding"/>
    <property type="evidence" value="ECO:0007669"/>
    <property type="project" value="UniProtKB-KW"/>
</dbReference>
<evidence type="ECO:0000256" key="2">
    <source>
        <dbReference type="ARBA" id="ARBA00022723"/>
    </source>
</evidence>
<dbReference type="GO" id="GO:0071543">
    <property type="term" value="P:diphosphoinositol polyphosphate metabolic process"/>
    <property type="evidence" value="ECO:0007669"/>
    <property type="project" value="TreeGrafter"/>
</dbReference>
<dbReference type="EMBL" id="JACHBI010000013">
    <property type="protein sequence ID" value="MBB5576679.1"/>
    <property type="molecule type" value="Genomic_DNA"/>
</dbReference>
<keyword evidence="4" id="KW-0460">Magnesium</keyword>
<accession>A0A7W9D3P0</accession>
<dbReference type="PANTHER" id="PTHR12629">
    <property type="entry name" value="DIPHOSPHOINOSITOL POLYPHOSPHATE PHOSPHOHYDROLASE"/>
    <property type="match status" value="1"/>
</dbReference>
<organism evidence="7 8">
    <name type="scientific">Rhizobium paranaense</name>
    <dbReference type="NCBI Taxonomy" id="1650438"/>
    <lineage>
        <taxon>Bacteria</taxon>
        <taxon>Pseudomonadati</taxon>
        <taxon>Pseudomonadota</taxon>
        <taxon>Alphaproteobacteria</taxon>
        <taxon>Hyphomicrobiales</taxon>
        <taxon>Rhizobiaceae</taxon>
        <taxon>Rhizobium/Agrobacterium group</taxon>
        <taxon>Rhizobium</taxon>
    </lineage>
</organism>
<dbReference type="GO" id="GO:0000298">
    <property type="term" value="F:endopolyphosphatase activity"/>
    <property type="evidence" value="ECO:0007669"/>
    <property type="project" value="TreeGrafter"/>
</dbReference>
<evidence type="ECO:0000256" key="3">
    <source>
        <dbReference type="ARBA" id="ARBA00022801"/>
    </source>
</evidence>
<sequence>MTIELVRSWTRNDHLELATPARQIAQAGAICLRPRGEFGETEVLLISSRSHGGWGIPKGHIEPGETSFEAAQREAFEEAGVIGEVTKQRIGSFSYHKDKEGRLLRYAVAVHLLSVHDTAIDYPEKNSREVKWVPITTAGRELAYSGLREVFDKVISPVCP</sequence>
<dbReference type="AlphaFoldDB" id="A0A7W9D3P0"/>
<dbReference type="InterPro" id="IPR020476">
    <property type="entry name" value="Nudix_hydrolase"/>
</dbReference>
<dbReference type="GO" id="GO:0034431">
    <property type="term" value="F:bis(5'-adenosyl)-hexaphosphatase activity"/>
    <property type="evidence" value="ECO:0007669"/>
    <property type="project" value="TreeGrafter"/>
</dbReference>
<dbReference type="PROSITE" id="PS00893">
    <property type="entry name" value="NUDIX_BOX"/>
    <property type="match status" value="1"/>
</dbReference>
<evidence type="ECO:0000256" key="1">
    <source>
        <dbReference type="ARBA" id="ARBA00001946"/>
    </source>
</evidence>
<dbReference type="SUPFAM" id="SSF55811">
    <property type="entry name" value="Nudix"/>
    <property type="match status" value="1"/>
</dbReference>
<dbReference type="GO" id="GO:0034432">
    <property type="term" value="F:bis(5'-adenosyl)-pentaphosphatase activity"/>
    <property type="evidence" value="ECO:0007669"/>
    <property type="project" value="TreeGrafter"/>
</dbReference>
<keyword evidence="2" id="KW-0479">Metal-binding</keyword>
<gene>
    <name evidence="7" type="ORF">GGD50_005324</name>
</gene>
<dbReference type="PROSITE" id="PS51462">
    <property type="entry name" value="NUDIX"/>
    <property type="match status" value="1"/>
</dbReference>
<reference evidence="7 8" key="1">
    <citation type="submission" date="2020-08" db="EMBL/GenBank/DDBJ databases">
        <title>Genomic Encyclopedia of Type Strains, Phase IV (KMG-V): Genome sequencing to study the core and pangenomes of soil and plant-associated prokaryotes.</title>
        <authorList>
            <person name="Whitman W."/>
        </authorList>
    </citation>
    <scope>NUCLEOTIDE SEQUENCE [LARGE SCALE GENOMIC DNA]</scope>
    <source>
        <strain evidence="7 8">SEMIA 4064</strain>
    </source>
</reference>
<comment type="similarity">
    <text evidence="5">Belongs to the Nudix hydrolase family.</text>
</comment>
<feature type="domain" description="Nudix hydrolase" evidence="6">
    <location>
        <begin position="22"/>
        <end position="156"/>
    </location>
</feature>
<name>A0A7W9D3P0_9HYPH</name>
<proteinExistence type="inferred from homology"/>
<dbReference type="GO" id="GO:0005737">
    <property type="term" value="C:cytoplasm"/>
    <property type="evidence" value="ECO:0007669"/>
    <property type="project" value="TreeGrafter"/>
</dbReference>
<comment type="cofactor">
    <cofactor evidence="1">
        <name>Mg(2+)</name>
        <dbReference type="ChEBI" id="CHEBI:18420"/>
    </cofactor>
</comment>
<evidence type="ECO:0000259" key="6">
    <source>
        <dbReference type="PROSITE" id="PS51462"/>
    </source>
</evidence>